<gene>
    <name evidence="1" type="ORF">BDN72DRAFT_965442</name>
</gene>
<proteinExistence type="predicted"/>
<dbReference type="Proteomes" id="UP000308600">
    <property type="component" value="Unassembled WGS sequence"/>
</dbReference>
<protein>
    <submittedName>
        <fullName evidence="1">Uncharacterized protein</fullName>
    </submittedName>
</protein>
<dbReference type="EMBL" id="ML208710">
    <property type="protein sequence ID" value="TFK60961.1"/>
    <property type="molecule type" value="Genomic_DNA"/>
</dbReference>
<reference evidence="1 2" key="1">
    <citation type="journal article" date="2019" name="Nat. Ecol. Evol.">
        <title>Megaphylogeny resolves global patterns of mushroom evolution.</title>
        <authorList>
            <person name="Varga T."/>
            <person name="Krizsan K."/>
            <person name="Foldi C."/>
            <person name="Dima B."/>
            <person name="Sanchez-Garcia M."/>
            <person name="Sanchez-Ramirez S."/>
            <person name="Szollosi G.J."/>
            <person name="Szarkandi J.G."/>
            <person name="Papp V."/>
            <person name="Albert L."/>
            <person name="Andreopoulos W."/>
            <person name="Angelini C."/>
            <person name="Antonin V."/>
            <person name="Barry K.W."/>
            <person name="Bougher N.L."/>
            <person name="Buchanan P."/>
            <person name="Buyck B."/>
            <person name="Bense V."/>
            <person name="Catcheside P."/>
            <person name="Chovatia M."/>
            <person name="Cooper J."/>
            <person name="Damon W."/>
            <person name="Desjardin D."/>
            <person name="Finy P."/>
            <person name="Geml J."/>
            <person name="Haridas S."/>
            <person name="Hughes K."/>
            <person name="Justo A."/>
            <person name="Karasinski D."/>
            <person name="Kautmanova I."/>
            <person name="Kiss B."/>
            <person name="Kocsube S."/>
            <person name="Kotiranta H."/>
            <person name="LaButti K.M."/>
            <person name="Lechner B.E."/>
            <person name="Liimatainen K."/>
            <person name="Lipzen A."/>
            <person name="Lukacs Z."/>
            <person name="Mihaltcheva S."/>
            <person name="Morgado L.N."/>
            <person name="Niskanen T."/>
            <person name="Noordeloos M.E."/>
            <person name="Ohm R.A."/>
            <person name="Ortiz-Santana B."/>
            <person name="Ovrebo C."/>
            <person name="Racz N."/>
            <person name="Riley R."/>
            <person name="Savchenko A."/>
            <person name="Shiryaev A."/>
            <person name="Soop K."/>
            <person name="Spirin V."/>
            <person name="Szebenyi C."/>
            <person name="Tomsovsky M."/>
            <person name="Tulloss R.E."/>
            <person name="Uehling J."/>
            <person name="Grigoriev I.V."/>
            <person name="Vagvolgyi C."/>
            <person name="Papp T."/>
            <person name="Martin F.M."/>
            <person name="Miettinen O."/>
            <person name="Hibbett D.S."/>
            <person name="Nagy L.G."/>
        </authorList>
    </citation>
    <scope>NUCLEOTIDE SEQUENCE [LARGE SCALE GENOMIC DNA]</scope>
    <source>
        <strain evidence="1 2">NL-1719</strain>
    </source>
</reference>
<evidence type="ECO:0000313" key="2">
    <source>
        <dbReference type="Proteomes" id="UP000308600"/>
    </source>
</evidence>
<organism evidence="1 2">
    <name type="scientific">Pluteus cervinus</name>
    <dbReference type="NCBI Taxonomy" id="181527"/>
    <lineage>
        <taxon>Eukaryota</taxon>
        <taxon>Fungi</taxon>
        <taxon>Dikarya</taxon>
        <taxon>Basidiomycota</taxon>
        <taxon>Agaricomycotina</taxon>
        <taxon>Agaricomycetes</taxon>
        <taxon>Agaricomycetidae</taxon>
        <taxon>Agaricales</taxon>
        <taxon>Pluteineae</taxon>
        <taxon>Pluteaceae</taxon>
        <taxon>Pluteus</taxon>
    </lineage>
</organism>
<accession>A0ACD3A5P1</accession>
<keyword evidence="2" id="KW-1185">Reference proteome</keyword>
<name>A0ACD3A5P1_9AGAR</name>
<evidence type="ECO:0000313" key="1">
    <source>
        <dbReference type="EMBL" id="TFK60961.1"/>
    </source>
</evidence>
<sequence length="590" mass="66721">MDSANGHRAEPLSDDILLEIFEFGAQRDPGLALKLTHVCGHWRSICLASSFLWSNIYVVNDFSTDPSVAATSRATWYGPYGSPTKSQGVSYPEFHRLQYYLHHSRTRSLDVFVDIRMPHRIARNDEATENGYAAYHHRTRMIAIFLSRHSHRIRSLRFKSDTYNGASIFFESLYGAGALPASNPGSPVEGSMPQQPWSRLEECEVQWTGGVEAFKKLPMVLRNEYALNLLEEPIIEFTPGSQTDTAYSLGTFPDPAPSTIPSTPVLLPKLRKLSIRGLAIDWDFFAPSNLEELHLSEMHDQIKPSFRQLRVILTASQTTLTTLSLDDICVSLDPYDSDGDDDSEELELPMLQTLVLGYVDPYDLYPLATSFKFPALEKLTIKNVGGRRFHHTVDGLLTSEEINYFTTTRALFTKISTNWPLRDLESITLVDVQFLSDNIAMPPNPVLYMEEVEAMFKEEDLDNIASDLFTAKMLLPFNFWQKCGNLKNLVLIRPDPATLYALYCPTPAFMSFVREYEVQELQTEDLYDGSWFKSSSGALFQVPVTKLEGLWLLGISAEDTRELACRREAILSLVIGGKKGNRTKYRVRSA</sequence>